<keyword evidence="6" id="KW-0670">Pyruvate</keyword>
<gene>
    <name evidence="6" type="ORF">HP555_08960</name>
</gene>
<evidence type="ECO:0000313" key="6">
    <source>
        <dbReference type="EMBL" id="QQG65985.1"/>
    </source>
</evidence>
<evidence type="ECO:0000259" key="5">
    <source>
        <dbReference type="Pfam" id="PF00155"/>
    </source>
</evidence>
<dbReference type="PANTHER" id="PTHR42790:SF4">
    <property type="entry name" value="VALINE--PYRUVATE AMINOTRANSFERASE"/>
    <property type="match status" value="1"/>
</dbReference>
<dbReference type="GO" id="GO:1901605">
    <property type="term" value="P:alpha-amino acid metabolic process"/>
    <property type="evidence" value="ECO:0007669"/>
    <property type="project" value="TreeGrafter"/>
</dbReference>
<dbReference type="Gene3D" id="3.40.640.10">
    <property type="entry name" value="Type I PLP-dependent aspartate aminotransferase-like (Major domain)"/>
    <property type="match status" value="1"/>
</dbReference>
<accession>A0A7T5VDL6</accession>
<dbReference type="InterPro" id="IPR015421">
    <property type="entry name" value="PyrdxlP-dep_Trfase_major"/>
</dbReference>
<dbReference type="NCBIfam" id="NF006964">
    <property type="entry name" value="PRK09440.1-2"/>
    <property type="match status" value="1"/>
</dbReference>
<keyword evidence="3 6" id="KW-0808">Transferase</keyword>
<dbReference type="EC" id="2.6.1.66" evidence="6"/>
<evidence type="ECO:0000313" key="7">
    <source>
        <dbReference type="Proteomes" id="UP000596092"/>
    </source>
</evidence>
<keyword evidence="4" id="KW-0663">Pyridoxal phosphate</keyword>
<dbReference type="PANTHER" id="PTHR42790">
    <property type="entry name" value="AMINOTRANSFERASE"/>
    <property type="match status" value="1"/>
</dbReference>
<dbReference type="CDD" id="cd00609">
    <property type="entry name" value="AAT_like"/>
    <property type="match status" value="1"/>
</dbReference>
<proteinExistence type="predicted"/>
<dbReference type="RefSeq" id="WP_199261679.1">
    <property type="nucleotide sequence ID" value="NZ_CP054140.1"/>
</dbReference>
<dbReference type="Proteomes" id="UP000596092">
    <property type="component" value="Chromosome"/>
</dbReference>
<reference evidence="6 7" key="1">
    <citation type="submission" date="2020-05" db="EMBL/GenBank/DDBJ databases">
        <title>Complete genome of Desulfobulbus oligotrophicus.</title>
        <authorList>
            <person name="Podar M."/>
        </authorList>
    </citation>
    <scope>NUCLEOTIDE SEQUENCE [LARGE SCALE GENOMIC DNA]</scope>
    <source>
        <strain evidence="6 7">Prop6</strain>
    </source>
</reference>
<comment type="cofactor">
    <cofactor evidence="1">
        <name>pyridoxal 5'-phosphate</name>
        <dbReference type="ChEBI" id="CHEBI:597326"/>
    </cofactor>
</comment>
<dbReference type="NCBIfam" id="NF006967">
    <property type="entry name" value="PRK09440.1-5"/>
    <property type="match status" value="1"/>
</dbReference>
<dbReference type="InterPro" id="IPR050859">
    <property type="entry name" value="Class-I_PLP-dep_aminotransf"/>
</dbReference>
<dbReference type="GO" id="GO:0005829">
    <property type="term" value="C:cytosol"/>
    <property type="evidence" value="ECO:0007669"/>
    <property type="project" value="TreeGrafter"/>
</dbReference>
<dbReference type="GO" id="GO:0030170">
    <property type="term" value="F:pyridoxal phosphate binding"/>
    <property type="evidence" value="ECO:0007669"/>
    <property type="project" value="InterPro"/>
</dbReference>
<evidence type="ECO:0000256" key="1">
    <source>
        <dbReference type="ARBA" id="ARBA00001933"/>
    </source>
</evidence>
<dbReference type="Pfam" id="PF00155">
    <property type="entry name" value="Aminotran_1_2"/>
    <property type="match status" value="1"/>
</dbReference>
<dbReference type="KEGG" id="dog:HP555_08960"/>
<protein>
    <submittedName>
        <fullName evidence="6">Valine--pyruvate transaminase</fullName>
        <ecNumber evidence="6">2.6.1.66</ecNumber>
    </submittedName>
</protein>
<keyword evidence="7" id="KW-1185">Reference proteome</keyword>
<evidence type="ECO:0000256" key="3">
    <source>
        <dbReference type="ARBA" id="ARBA00022679"/>
    </source>
</evidence>
<evidence type="ECO:0000256" key="4">
    <source>
        <dbReference type="ARBA" id="ARBA00022898"/>
    </source>
</evidence>
<dbReference type="InterPro" id="IPR004839">
    <property type="entry name" value="Aminotransferase_I/II_large"/>
</dbReference>
<organism evidence="6 7">
    <name type="scientific">Desulfobulbus oligotrophicus</name>
    <dbReference type="NCBI Taxonomy" id="1909699"/>
    <lineage>
        <taxon>Bacteria</taxon>
        <taxon>Pseudomonadati</taxon>
        <taxon>Thermodesulfobacteriota</taxon>
        <taxon>Desulfobulbia</taxon>
        <taxon>Desulfobulbales</taxon>
        <taxon>Desulfobulbaceae</taxon>
        <taxon>Desulfobulbus</taxon>
    </lineage>
</organism>
<sequence>MVTLSAFGEKLSSGSGILSLMDDLGNALARGDTIMMGGGNPGTIPLIQERMAQRLQGLTEDATALRRLLGVYDPPKGNREFCQVLADLLRREYGWDVHEENICLTNGSQSAFFLLFNLLAGTTSEGHKRKILLPMAPEYIGYADLGLVEDFFVSVRPRIEMIDEHFFKYRVDFDKIAITDEIGAICVSRPTNPTGNVLTDEEVIKLARLAREHGIPFIIDSAYGLPFPAMVYTDATPIWQEGVVLCMSLSKFGLPAVRTGIIIADRKLVHLVAGANAVVNLATSSFGAMLTADIVRSGEIIQLSQEVIRPFYKDKMEQTLAWIHERLAGLQYKIHVPEGAMFLWLWLPGLPISARELYQRLKARGVIVVSGDYFFPGLPVGWQHTKECLRLTYSQDASDIERGIALIAEELHALSA</sequence>
<feature type="domain" description="Aminotransferase class I/classII large" evidence="5">
    <location>
        <begin position="67"/>
        <end position="404"/>
    </location>
</feature>
<dbReference type="EMBL" id="CP054140">
    <property type="protein sequence ID" value="QQG65985.1"/>
    <property type="molecule type" value="Genomic_DNA"/>
</dbReference>
<keyword evidence="2 6" id="KW-0032">Aminotransferase</keyword>
<evidence type="ECO:0000256" key="2">
    <source>
        <dbReference type="ARBA" id="ARBA00022576"/>
    </source>
</evidence>
<dbReference type="InterPro" id="IPR015424">
    <property type="entry name" value="PyrdxlP-dep_Trfase"/>
</dbReference>
<dbReference type="GO" id="GO:0009042">
    <property type="term" value="F:valine-pyruvate transaminase activity"/>
    <property type="evidence" value="ECO:0007669"/>
    <property type="project" value="UniProtKB-EC"/>
</dbReference>
<dbReference type="AlphaFoldDB" id="A0A7T5VDL6"/>
<dbReference type="SUPFAM" id="SSF53383">
    <property type="entry name" value="PLP-dependent transferases"/>
    <property type="match status" value="1"/>
</dbReference>
<name>A0A7T5VDL6_9BACT</name>